<feature type="compositionally biased region" description="Basic and acidic residues" evidence="1">
    <location>
        <begin position="81"/>
        <end position="109"/>
    </location>
</feature>
<proteinExistence type="predicted"/>
<dbReference type="PROSITE" id="PS51318">
    <property type="entry name" value="TAT"/>
    <property type="match status" value="1"/>
</dbReference>
<dbReference type="AlphaFoldDB" id="A0A0K2SI25"/>
<dbReference type="Proteomes" id="UP000065807">
    <property type="component" value="Chromosome"/>
</dbReference>
<reference evidence="4" key="2">
    <citation type="journal article" date="2016" name="Int. J. Syst. Evol. Microbiol.">
        <title>Complete genome sequence and cell structure of Limnochorda pilosa, a Gram-negative spore-former within the phylum Firmicutes.</title>
        <authorList>
            <person name="Watanabe M."/>
            <person name="Kojima H."/>
            <person name="Fukui M."/>
        </authorList>
    </citation>
    <scope>NUCLEOTIDE SEQUENCE [LARGE SCALE GENOMIC DNA]</scope>
    <source>
        <strain evidence="4">HC45</strain>
    </source>
</reference>
<gene>
    <name evidence="3" type="ORF">LIP_0878</name>
</gene>
<sequence length="109" mass="11182">MTDAVKRRKMLVVALLTALALLSAGIGSGVLAAPKEPVAPAASQAVESAAQSAQATETTPVSQKADAEESEPVESEEAENNQDKGESDGPGGHEDPDGVDVQHEFEGEE</sequence>
<keyword evidence="4" id="KW-1185">Reference proteome</keyword>
<accession>A0A0K2SI25</accession>
<dbReference type="STRING" id="1555112.LIP_0878"/>
<organism evidence="3 4">
    <name type="scientific">Limnochorda pilosa</name>
    <dbReference type="NCBI Taxonomy" id="1555112"/>
    <lineage>
        <taxon>Bacteria</taxon>
        <taxon>Bacillati</taxon>
        <taxon>Bacillota</taxon>
        <taxon>Limnochordia</taxon>
        <taxon>Limnochordales</taxon>
        <taxon>Limnochordaceae</taxon>
        <taxon>Limnochorda</taxon>
    </lineage>
</organism>
<name>A0A0K2SI25_LIMPI</name>
<keyword evidence="2" id="KW-0732">Signal</keyword>
<reference evidence="4" key="1">
    <citation type="submission" date="2015-07" db="EMBL/GenBank/DDBJ databases">
        <title>Complete genome sequence and phylogenetic analysis of Limnochorda pilosa.</title>
        <authorList>
            <person name="Watanabe M."/>
            <person name="Kojima H."/>
            <person name="Fukui M."/>
        </authorList>
    </citation>
    <scope>NUCLEOTIDE SEQUENCE [LARGE SCALE GENOMIC DNA]</scope>
    <source>
        <strain evidence="4">HC45</strain>
    </source>
</reference>
<dbReference type="InterPro" id="IPR006311">
    <property type="entry name" value="TAT_signal"/>
</dbReference>
<protein>
    <submittedName>
        <fullName evidence="3">Uncharacterized protein</fullName>
    </submittedName>
</protein>
<evidence type="ECO:0000256" key="1">
    <source>
        <dbReference type="SAM" id="MobiDB-lite"/>
    </source>
</evidence>
<evidence type="ECO:0000313" key="3">
    <source>
        <dbReference type="EMBL" id="BAS26735.1"/>
    </source>
</evidence>
<evidence type="ECO:0000313" key="4">
    <source>
        <dbReference type="Proteomes" id="UP000065807"/>
    </source>
</evidence>
<dbReference type="EMBL" id="AP014924">
    <property type="protein sequence ID" value="BAS26735.1"/>
    <property type="molecule type" value="Genomic_DNA"/>
</dbReference>
<dbReference type="KEGG" id="lpil:LIP_0878"/>
<feature type="chain" id="PRO_5005486932" evidence="2">
    <location>
        <begin position="33"/>
        <end position="109"/>
    </location>
</feature>
<feature type="compositionally biased region" description="Low complexity" evidence="1">
    <location>
        <begin position="37"/>
        <end position="60"/>
    </location>
</feature>
<feature type="region of interest" description="Disordered" evidence="1">
    <location>
        <begin position="37"/>
        <end position="109"/>
    </location>
</feature>
<feature type="compositionally biased region" description="Acidic residues" evidence="1">
    <location>
        <begin position="68"/>
        <end position="80"/>
    </location>
</feature>
<evidence type="ECO:0000256" key="2">
    <source>
        <dbReference type="SAM" id="SignalP"/>
    </source>
</evidence>
<feature type="signal peptide" evidence="2">
    <location>
        <begin position="1"/>
        <end position="32"/>
    </location>
</feature>